<comment type="caution">
    <text evidence="1">The sequence shown here is derived from an EMBL/GenBank/DDBJ whole genome shotgun (WGS) entry which is preliminary data.</text>
</comment>
<gene>
    <name evidence="1" type="ORF">JOC49_002344</name>
</gene>
<dbReference type="RefSeq" id="WP_204665209.1">
    <property type="nucleotide sequence ID" value="NZ_JAFBDT010000030.1"/>
</dbReference>
<dbReference type="SUPFAM" id="SSF53335">
    <property type="entry name" value="S-adenosyl-L-methionine-dependent methyltransferases"/>
    <property type="match status" value="1"/>
</dbReference>
<dbReference type="Gene3D" id="3.40.50.150">
    <property type="entry name" value="Vaccinia Virus protein VP39"/>
    <property type="match status" value="1"/>
</dbReference>
<accession>A0ABS2MTL5</accession>
<reference evidence="1 2" key="1">
    <citation type="submission" date="2021-01" db="EMBL/GenBank/DDBJ databases">
        <title>Genomic Encyclopedia of Type Strains, Phase IV (KMG-IV): sequencing the most valuable type-strain genomes for metagenomic binning, comparative biology and taxonomic classification.</title>
        <authorList>
            <person name="Goeker M."/>
        </authorList>
    </citation>
    <scope>NUCLEOTIDE SEQUENCE [LARGE SCALE GENOMIC DNA]</scope>
    <source>
        <strain evidence="1 2">DSM 24436</strain>
    </source>
</reference>
<sequence>MRDTFKLKIRRWNGSDIFSGHHVLDVGTGTGVLIPELAKRVGSEVDTEELFVLVGET</sequence>
<proteinExistence type="predicted"/>
<keyword evidence="2" id="KW-1185">Reference proteome</keyword>
<dbReference type="Proteomes" id="UP000767854">
    <property type="component" value="Unassembled WGS sequence"/>
</dbReference>
<dbReference type="InterPro" id="IPR029063">
    <property type="entry name" value="SAM-dependent_MTases_sf"/>
</dbReference>
<evidence type="ECO:0000313" key="2">
    <source>
        <dbReference type="Proteomes" id="UP000767854"/>
    </source>
</evidence>
<name>A0ABS2MTL5_9FIRM</name>
<protein>
    <submittedName>
        <fullName evidence="1">Ubiquinone/menaquinone biosynthesis C-methylase UbiE</fullName>
    </submittedName>
</protein>
<dbReference type="EMBL" id="JAFBDT010000030">
    <property type="protein sequence ID" value="MBM7562783.1"/>
    <property type="molecule type" value="Genomic_DNA"/>
</dbReference>
<evidence type="ECO:0000313" key="1">
    <source>
        <dbReference type="EMBL" id="MBM7562783.1"/>
    </source>
</evidence>
<organism evidence="1 2">
    <name type="scientific">Fusibacter tunisiensis</name>
    <dbReference type="NCBI Taxonomy" id="1008308"/>
    <lineage>
        <taxon>Bacteria</taxon>
        <taxon>Bacillati</taxon>
        <taxon>Bacillota</taxon>
        <taxon>Clostridia</taxon>
        <taxon>Eubacteriales</taxon>
        <taxon>Eubacteriales Family XII. Incertae Sedis</taxon>
        <taxon>Fusibacter</taxon>
    </lineage>
</organism>
<keyword evidence="1" id="KW-0830">Ubiquinone</keyword>